<proteinExistence type="predicted"/>
<dbReference type="RefSeq" id="XP_040714248.1">
    <property type="nucleotide sequence ID" value="XM_040858514.1"/>
</dbReference>
<dbReference type="GeneID" id="63774726"/>
<dbReference type="Proteomes" id="UP000193689">
    <property type="component" value="Unassembled WGS sequence"/>
</dbReference>
<name>A0A1Y2DT11_9PEZI</name>
<comment type="caution">
    <text evidence="1">The sequence shown here is derived from an EMBL/GenBank/DDBJ whole genome shotgun (WGS) entry which is preliminary data.</text>
</comment>
<protein>
    <submittedName>
        <fullName evidence="1">Uncharacterized protein</fullName>
    </submittedName>
</protein>
<keyword evidence="2" id="KW-1185">Reference proteome</keyword>
<sequence>MDCDVPGEADFADRLQKARGVALVRSGKQSLNVSEIEFNMDWVMKGWALDWHSVLIAVPGTPLSLETHSRIETMQVKRDSLSEICESNVLDSLAFVSEASRNQVRPNPGPSHCPSRTIYPVTMLQGTHVNE</sequence>
<dbReference type="EMBL" id="MCFJ01000009">
    <property type="protein sequence ID" value="ORY62412.1"/>
    <property type="molecule type" value="Genomic_DNA"/>
</dbReference>
<organism evidence="1 2">
    <name type="scientific">Pseudomassariella vexata</name>
    <dbReference type="NCBI Taxonomy" id="1141098"/>
    <lineage>
        <taxon>Eukaryota</taxon>
        <taxon>Fungi</taxon>
        <taxon>Dikarya</taxon>
        <taxon>Ascomycota</taxon>
        <taxon>Pezizomycotina</taxon>
        <taxon>Sordariomycetes</taxon>
        <taxon>Xylariomycetidae</taxon>
        <taxon>Amphisphaeriales</taxon>
        <taxon>Pseudomassariaceae</taxon>
        <taxon>Pseudomassariella</taxon>
    </lineage>
</organism>
<gene>
    <name evidence="1" type="ORF">BCR38DRAFT_410830</name>
</gene>
<evidence type="ECO:0000313" key="1">
    <source>
        <dbReference type="EMBL" id="ORY62412.1"/>
    </source>
</evidence>
<dbReference type="OrthoDB" id="5403091at2759"/>
<dbReference type="InParanoid" id="A0A1Y2DT11"/>
<accession>A0A1Y2DT11</accession>
<evidence type="ECO:0000313" key="2">
    <source>
        <dbReference type="Proteomes" id="UP000193689"/>
    </source>
</evidence>
<reference evidence="1 2" key="1">
    <citation type="submission" date="2016-07" db="EMBL/GenBank/DDBJ databases">
        <title>Pervasive Adenine N6-methylation of Active Genes in Fungi.</title>
        <authorList>
            <consortium name="DOE Joint Genome Institute"/>
            <person name="Mondo S.J."/>
            <person name="Dannebaum R.O."/>
            <person name="Kuo R.C."/>
            <person name="Labutti K."/>
            <person name="Haridas S."/>
            <person name="Kuo A."/>
            <person name="Salamov A."/>
            <person name="Ahrendt S.R."/>
            <person name="Lipzen A."/>
            <person name="Sullivan W."/>
            <person name="Andreopoulos W.B."/>
            <person name="Clum A."/>
            <person name="Lindquist E."/>
            <person name="Daum C."/>
            <person name="Ramamoorthy G.K."/>
            <person name="Gryganskyi A."/>
            <person name="Culley D."/>
            <person name="Magnuson J.K."/>
            <person name="James T.Y."/>
            <person name="O'Malley M.A."/>
            <person name="Stajich J.E."/>
            <person name="Spatafora J.W."/>
            <person name="Visel A."/>
            <person name="Grigoriev I.V."/>
        </authorList>
    </citation>
    <scope>NUCLEOTIDE SEQUENCE [LARGE SCALE GENOMIC DNA]</scope>
    <source>
        <strain evidence="1 2">CBS 129021</strain>
    </source>
</reference>
<dbReference type="AlphaFoldDB" id="A0A1Y2DT11"/>